<evidence type="ECO:0000313" key="2">
    <source>
        <dbReference type="EMBL" id="KUG25484.1"/>
    </source>
</evidence>
<proteinExistence type="predicted"/>
<sequence>MKKPLLTDFPEYYRRYIEKVIDKDILKYFAEQKNYVVDFFASIDEEKSKYRYAENKWSIKQILGHLCDSERIFITRALKFARNEKQSLPGFDENEYVDSANFDELSLEILIDDFKKMRDSHISLFKTFNDEILDRKGIANNTEYSVSSVLYIMAGHVDHHLKVIKEKYIA</sequence>
<protein>
    <recommendedName>
        <fullName evidence="1">DinB-like domain-containing protein</fullName>
    </recommendedName>
</protein>
<dbReference type="SUPFAM" id="SSF109854">
    <property type="entry name" value="DinB/YfiT-like putative metalloenzymes"/>
    <property type="match status" value="1"/>
</dbReference>
<dbReference type="Pfam" id="PF12867">
    <property type="entry name" value="DinB_2"/>
    <property type="match status" value="1"/>
</dbReference>
<comment type="caution">
    <text evidence="2">The sequence shown here is derived from an EMBL/GenBank/DDBJ whole genome shotgun (WGS) entry which is preliminary data.</text>
</comment>
<organism evidence="2">
    <name type="scientific">hydrocarbon metagenome</name>
    <dbReference type="NCBI Taxonomy" id="938273"/>
    <lineage>
        <taxon>unclassified sequences</taxon>
        <taxon>metagenomes</taxon>
        <taxon>ecological metagenomes</taxon>
    </lineage>
</organism>
<name>A0A0W8FXB4_9ZZZZ</name>
<dbReference type="AlphaFoldDB" id="A0A0W8FXB4"/>
<evidence type="ECO:0000259" key="1">
    <source>
        <dbReference type="Pfam" id="PF12867"/>
    </source>
</evidence>
<dbReference type="InterPro" id="IPR024775">
    <property type="entry name" value="DinB-like"/>
</dbReference>
<accession>A0A0W8FXB4</accession>
<gene>
    <name evidence="2" type="ORF">ASZ90_004696</name>
</gene>
<dbReference type="EMBL" id="LNQE01000676">
    <property type="protein sequence ID" value="KUG25484.1"/>
    <property type="molecule type" value="Genomic_DNA"/>
</dbReference>
<dbReference type="InterPro" id="IPR034660">
    <property type="entry name" value="DinB/YfiT-like"/>
</dbReference>
<reference evidence="2" key="1">
    <citation type="journal article" date="2015" name="Proc. Natl. Acad. Sci. U.S.A.">
        <title>Networks of energetic and metabolic interactions define dynamics in microbial communities.</title>
        <authorList>
            <person name="Embree M."/>
            <person name="Liu J.K."/>
            <person name="Al-Bassam M.M."/>
            <person name="Zengler K."/>
        </authorList>
    </citation>
    <scope>NUCLEOTIDE SEQUENCE</scope>
</reference>
<dbReference type="Gene3D" id="1.20.120.450">
    <property type="entry name" value="dinb family like domain"/>
    <property type="match status" value="1"/>
</dbReference>
<feature type="domain" description="DinB-like" evidence="1">
    <location>
        <begin position="32"/>
        <end position="164"/>
    </location>
</feature>